<reference evidence="1 2" key="1">
    <citation type="submission" date="2019-07" db="EMBL/GenBank/DDBJ databases">
        <title>Whole genome shotgun sequence of Cyclobacterium qasimii NBRC 106168.</title>
        <authorList>
            <person name="Hosoyama A."/>
            <person name="Uohara A."/>
            <person name="Ohji S."/>
            <person name="Ichikawa N."/>
        </authorList>
    </citation>
    <scope>NUCLEOTIDE SEQUENCE [LARGE SCALE GENOMIC DNA]</scope>
    <source>
        <strain evidence="1 2">NBRC 106168</strain>
    </source>
</reference>
<gene>
    <name evidence="1" type="ORF">CQA01_06990</name>
</gene>
<dbReference type="Proteomes" id="UP000321301">
    <property type="component" value="Unassembled WGS sequence"/>
</dbReference>
<evidence type="ECO:0008006" key="3">
    <source>
        <dbReference type="Google" id="ProtNLM"/>
    </source>
</evidence>
<proteinExistence type="predicted"/>
<keyword evidence="2" id="KW-1185">Reference proteome</keyword>
<evidence type="ECO:0000313" key="2">
    <source>
        <dbReference type="Proteomes" id="UP000321301"/>
    </source>
</evidence>
<dbReference type="EMBL" id="BJYV01000001">
    <property type="protein sequence ID" value="GEO20165.1"/>
    <property type="molecule type" value="Genomic_DNA"/>
</dbReference>
<sequence length="299" mass="34839">MIYNLIYDTSDFLNYIIIYKLTGKKYFVMKIEKLGSLHGNNIIWRYMSLEKFIDLILNRSIYFANARKMEDKFEMEIPINSLDERRRDYLERGKSSISVKSTMEKEVSVAKRFKENTYVNCWSLNNAESYALWKIYLGGSINGVAIKSTVSKLIHCLETIDKKAELTSEIIPESIEMNIPLLQIDRLKIGEVSYKNHIERSNFTKTNLAITKKEFYEYEKEIRVFGTSNNQYFSESPEEYDLSISDGFHVGIDIDELIDSIVISPYSPLWFKHNLKVLITKLNSSLIDKVSDSEIMINS</sequence>
<name>A0A512C7K6_9BACT</name>
<evidence type="ECO:0000313" key="1">
    <source>
        <dbReference type="EMBL" id="GEO20165.1"/>
    </source>
</evidence>
<dbReference type="AlphaFoldDB" id="A0A512C7K6"/>
<accession>A0A512C7K6</accession>
<organism evidence="1 2">
    <name type="scientific">Cyclobacterium qasimii</name>
    <dbReference type="NCBI Taxonomy" id="1350429"/>
    <lineage>
        <taxon>Bacteria</taxon>
        <taxon>Pseudomonadati</taxon>
        <taxon>Bacteroidota</taxon>
        <taxon>Cytophagia</taxon>
        <taxon>Cytophagales</taxon>
        <taxon>Cyclobacteriaceae</taxon>
        <taxon>Cyclobacterium</taxon>
    </lineage>
</organism>
<comment type="caution">
    <text evidence="1">The sequence shown here is derived from an EMBL/GenBank/DDBJ whole genome shotgun (WGS) entry which is preliminary data.</text>
</comment>
<protein>
    <recommendedName>
        <fullName evidence="3">DUF2971 domain-containing protein</fullName>
    </recommendedName>
</protein>